<proteinExistence type="predicted"/>
<evidence type="ECO:0000256" key="1">
    <source>
        <dbReference type="SAM" id="Phobius"/>
    </source>
</evidence>
<gene>
    <name evidence="2" type="ORF">ElyMa_006619200</name>
</gene>
<keyword evidence="1" id="KW-0472">Membrane</keyword>
<dbReference type="AlphaFoldDB" id="A0AAV4IKJ0"/>
<dbReference type="Proteomes" id="UP000762676">
    <property type="component" value="Unassembled WGS sequence"/>
</dbReference>
<sequence length="117" mass="13639">MDGAIALALALTYRKRITSKKERIKWSKQWFLNRAKFGHSELLKELRDNEPDDYKIFLRMDGDCFNELLEMVEPHNKKGDTVFAVFTQNSLVCTVFLLPVTILFALTLPKHRQTPIL</sequence>
<organism evidence="2 3">
    <name type="scientific">Elysia marginata</name>
    <dbReference type="NCBI Taxonomy" id="1093978"/>
    <lineage>
        <taxon>Eukaryota</taxon>
        <taxon>Metazoa</taxon>
        <taxon>Spiralia</taxon>
        <taxon>Lophotrochozoa</taxon>
        <taxon>Mollusca</taxon>
        <taxon>Gastropoda</taxon>
        <taxon>Heterobranchia</taxon>
        <taxon>Euthyneura</taxon>
        <taxon>Panpulmonata</taxon>
        <taxon>Sacoglossa</taxon>
        <taxon>Placobranchoidea</taxon>
        <taxon>Plakobranchidae</taxon>
        <taxon>Elysia</taxon>
    </lineage>
</organism>
<name>A0AAV4IKJ0_9GAST</name>
<keyword evidence="1" id="KW-0812">Transmembrane</keyword>
<evidence type="ECO:0000313" key="3">
    <source>
        <dbReference type="Proteomes" id="UP000762676"/>
    </source>
</evidence>
<accession>A0AAV4IKJ0</accession>
<dbReference type="EMBL" id="BMAT01013288">
    <property type="protein sequence ID" value="GFS09356.1"/>
    <property type="molecule type" value="Genomic_DNA"/>
</dbReference>
<feature type="transmembrane region" description="Helical" evidence="1">
    <location>
        <begin position="82"/>
        <end position="108"/>
    </location>
</feature>
<comment type="caution">
    <text evidence="2">The sequence shown here is derived from an EMBL/GenBank/DDBJ whole genome shotgun (WGS) entry which is preliminary data.</text>
</comment>
<evidence type="ECO:0000313" key="2">
    <source>
        <dbReference type="EMBL" id="GFS09356.1"/>
    </source>
</evidence>
<keyword evidence="3" id="KW-1185">Reference proteome</keyword>
<reference evidence="2 3" key="1">
    <citation type="journal article" date="2021" name="Elife">
        <title>Chloroplast acquisition without the gene transfer in kleptoplastic sea slugs, Plakobranchus ocellatus.</title>
        <authorList>
            <person name="Maeda T."/>
            <person name="Takahashi S."/>
            <person name="Yoshida T."/>
            <person name="Shimamura S."/>
            <person name="Takaki Y."/>
            <person name="Nagai Y."/>
            <person name="Toyoda A."/>
            <person name="Suzuki Y."/>
            <person name="Arimoto A."/>
            <person name="Ishii H."/>
            <person name="Satoh N."/>
            <person name="Nishiyama T."/>
            <person name="Hasebe M."/>
            <person name="Maruyama T."/>
            <person name="Minagawa J."/>
            <person name="Obokata J."/>
            <person name="Shigenobu S."/>
        </authorList>
    </citation>
    <scope>NUCLEOTIDE SEQUENCE [LARGE SCALE GENOMIC DNA]</scope>
</reference>
<keyword evidence="1" id="KW-1133">Transmembrane helix</keyword>
<protein>
    <submittedName>
        <fullName evidence="2">Uncharacterized protein</fullName>
    </submittedName>
</protein>